<protein>
    <submittedName>
        <fullName evidence="7">Polysaccharide export related protein</fullName>
    </submittedName>
</protein>
<reference evidence="7" key="1">
    <citation type="journal article" date="2014" name="Int. J. Syst. Evol. Microbiol.">
        <title>Complete genome sequence of Corynebacterium casei LMG S-19264T (=DSM 44701T), isolated from a smear-ripened cheese.</title>
        <authorList>
            <consortium name="US DOE Joint Genome Institute (JGI-PGF)"/>
            <person name="Walter F."/>
            <person name="Albersmeier A."/>
            <person name="Kalinowski J."/>
            <person name="Ruckert C."/>
        </authorList>
    </citation>
    <scope>NUCLEOTIDE SEQUENCE</scope>
    <source>
        <strain evidence="7">KCTC 32437</strain>
    </source>
</reference>
<organism evidence="7 8">
    <name type="scientific">Devosia pacifica</name>
    <dbReference type="NCBI Taxonomy" id="1335967"/>
    <lineage>
        <taxon>Bacteria</taxon>
        <taxon>Pseudomonadati</taxon>
        <taxon>Pseudomonadota</taxon>
        <taxon>Alphaproteobacteria</taxon>
        <taxon>Hyphomicrobiales</taxon>
        <taxon>Devosiaceae</taxon>
        <taxon>Devosia</taxon>
    </lineage>
</organism>
<feature type="transmembrane region" description="Helical" evidence="6">
    <location>
        <begin position="396"/>
        <end position="414"/>
    </location>
</feature>
<evidence type="ECO:0000256" key="3">
    <source>
        <dbReference type="ARBA" id="ARBA00022692"/>
    </source>
</evidence>
<dbReference type="Proteomes" id="UP000646579">
    <property type="component" value="Unassembled WGS sequence"/>
</dbReference>
<feature type="transmembrane region" description="Helical" evidence="6">
    <location>
        <begin position="305"/>
        <end position="325"/>
    </location>
</feature>
<evidence type="ECO:0000256" key="4">
    <source>
        <dbReference type="ARBA" id="ARBA00022989"/>
    </source>
</evidence>
<evidence type="ECO:0000256" key="1">
    <source>
        <dbReference type="ARBA" id="ARBA00004651"/>
    </source>
</evidence>
<keyword evidence="5 6" id="KW-0472">Membrane</keyword>
<comment type="caution">
    <text evidence="7">The sequence shown here is derived from an EMBL/GenBank/DDBJ whole genome shotgun (WGS) entry which is preliminary data.</text>
</comment>
<evidence type="ECO:0000256" key="6">
    <source>
        <dbReference type="SAM" id="Phobius"/>
    </source>
</evidence>
<reference evidence="7" key="2">
    <citation type="submission" date="2020-09" db="EMBL/GenBank/DDBJ databases">
        <authorList>
            <person name="Sun Q."/>
            <person name="Kim S."/>
        </authorList>
    </citation>
    <scope>NUCLEOTIDE SEQUENCE</scope>
    <source>
        <strain evidence="7">KCTC 32437</strain>
    </source>
</reference>
<evidence type="ECO:0000256" key="2">
    <source>
        <dbReference type="ARBA" id="ARBA00022475"/>
    </source>
</evidence>
<feature type="transmembrane region" description="Helical" evidence="6">
    <location>
        <begin position="149"/>
        <end position="172"/>
    </location>
</feature>
<dbReference type="InterPro" id="IPR050833">
    <property type="entry name" value="Poly_Biosynth_Transport"/>
</dbReference>
<keyword evidence="3 6" id="KW-0812">Transmembrane</keyword>
<dbReference type="PANTHER" id="PTHR30250:SF11">
    <property type="entry name" value="O-ANTIGEN TRANSPORTER-RELATED"/>
    <property type="match status" value="1"/>
</dbReference>
<gene>
    <name evidence="7" type="ORF">GCM10007989_06440</name>
</gene>
<comment type="subcellular location">
    <subcellularLocation>
        <location evidence="1">Cell membrane</location>
        <topology evidence="1">Multi-pass membrane protein</topology>
    </subcellularLocation>
</comment>
<feature type="transmembrane region" description="Helical" evidence="6">
    <location>
        <begin position="369"/>
        <end position="390"/>
    </location>
</feature>
<feature type="transmembrane region" description="Helical" evidence="6">
    <location>
        <begin position="92"/>
        <end position="113"/>
    </location>
</feature>
<keyword evidence="4 6" id="KW-1133">Transmembrane helix</keyword>
<dbReference type="GO" id="GO:0005886">
    <property type="term" value="C:plasma membrane"/>
    <property type="evidence" value="ECO:0007669"/>
    <property type="project" value="UniProtKB-SubCell"/>
</dbReference>
<feature type="transmembrane region" description="Helical" evidence="6">
    <location>
        <begin position="256"/>
        <end position="284"/>
    </location>
</feature>
<feature type="transmembrane region" description="Helical" evidence="6">
    <location>
        <begin position="17"/>
        <end position="37"/>
    </location>
</feature>
<evidence type="ECO:0000313" key="8">
    <source>
        <dbReference type="Proteomes" id="UP000646579"/>
    </source>
</evidence>
<dbReference type="InterPro" id="IPR002797">
    <property type="entry name" value="Polysacc_synth"/>
</dbReference>
<dbReference type="Pfam" id="PF01943">
    <property type="entry name" value="Polysacc_synt"/>
    <property type="match status" value="1"/>
</dbReference>
<proteinExistence type="predicted"/>
<evidence type="ECO:0000256" key="5">
    <source>
        <dbReference type="ARBA" id="ARBA00023136"/>
    </source>
</evidence>
<dbReference type="PANTHER" id="PTHR30250">
    <property type="entry name" value="PST FAMILY PREDICTED COLANIC ACID TRANSPORTER"/>
    <property type="match status" value="1"/>
</dbReference>
<dbReference type="RefSeq" id="WP_189423355.1">
    <property type="nucleotide sequence ID" value="NZ_BMZE01000001.1"/>
</dbReference>
<feature type="transmembrane region" description="Helical" evidence="6">
    <location>
        <begin position="119"/>
        <end position="137"/>
    </location>
</feature>
<accession>A0A918VPY6</accession>
<feature type="transmembrane region" description="Helical" evidence="6">
    <location>
        <begin position="49"/>
        <end position="72"/>
    </location>
</feature>
<feature type="transmembrane region" description="Helical" evidence="6">
    <location>
        <begin position="220"/>
        <end position="250"/>
    </location>
</feature>
<name>A0A918VPY6_9HYPH</name>
<keyword evidence="2" id="KW-1003">Cell membrane</keyword>
<evidence type="ECO:0000313" key="7">
    <source>
        <dbReference type="EMBL" id="GHA14464.1"/>
    </source>
</evidence>
<keyword evidence="8" id="KW-1185">Reference proteome</keyword>
<dbReference type="EMBL" id="BMZE01000001">
    <property type="protein sequence ID" value="GHA14464.1"/>
    <property type="molecule type" value="Genomic_DNA"/>
</dbReference>
<feature type="transmembrane region" description="Helical" evidence="6">
    <location>
        <begin position="178"/>
        <end position="199"/>
    </location>
</feature>
<sequence length="434" mass="45509">MSDAPASNNLLDAGLAFAMRVASAGLVFGLQVLLARLMPNSDYGGFVTLWTWMIAFGSFSAFGLAEAGVRFLPRYLVRGRSSAVGGFIRTGFAISTGGAVLLGALGVLVSRFIDGEAALIVLFIALGLPFLAIEFYLEGVARGFGWYRLTTLPVYIVRPILIGATVAALAALGFEITLALVGTVVVVAMACVSAAMALIMRIKLADFHRAAAVSRPQARLWIMAALPLLLVSGLEDLVTYCDVLLISLLLPAEQVGIYFAAARVLALANFVYFAMYLVAGRRFALDLAARDKARLESSLLQSSRLTFWLTVVAVAGTAAIGPVLLGAFGQAFVAGYPAMLILGAGMLARALAGQASELLLVGGHQRQAALTLAATLCCNVVLTVLLVPFFGIVGAALGTAIAMVVRTVLIARVVHKVSGVRIVSLRLPTFSTAI</sequence>
<dbReference type="AlphaFoldDB" id="A0A918VPY6"/>